<dbReference type="Proteomes" id="UP001153334">
    <property type="component" value="Unassembled WGS sequence"/>
</dbReference>
<name>A0ACC2J3Z3_9PEZI</name>
<protein>
    <submittedName>
        <fullName evidence="1">Uncharacterized protein</fullName>
    </submittedName>
</protein>
<accession>A0ACC2J3Z3</accession>
<organism evidence="1 2">
    <name type="scientific">Nemania bipapillata</name>
    <dbReference type="NCBI Taxonomy" id="110536"/>
    <lineage>
        <taxon>Eukaryota</taxon>
        <taxon>Fungi</taxon>
        <taxon>Dikarya</taxon>
        <taxon>Ascomycota</taxon>
        <taxon>Pezizomycotina</taxon>
        <taxon>Sordariomycetes</taxon>
        <taxon>Xylariomycetidae</taxon>
        <taxon>Xylariales</taxon>
        <taxon>Xylariaceae</taxon>
        <taxon>Nemania</taxon>
    </lineage>
</organism>
<sequence>MATKRSHSPEFVQNPFIKKQNLQWSIDITGLPHDAISSSSSNDDDDDGKSNDDDNGDDGKSLHSQGKQEQITTSATIEAGKADIEHHLDYFRTLLAKTTLSPFPSGAPRLSIEGYQKLYNANAGSPQGAHFIVHQHDHPIAGTHYDLRLQINETSSVSWAIIPAYTVYGQNHLIETGSHATGSLLIWDTGTYTVLPIQSKHLQDDSQSSTDEDDGLPQPTEQQKLHQAFAARKIRIQLHGTRLPSTYVLNLRLTREEDAAGRSRSTRAPKTRRRRGAPSSISARVTRSSTRGKKAPEPATSSDSELESTSSSSRVITRKKQQGNTTLDVGEDDTDIVYAPAEELKEGEKDISATERELRELEDEEVRRTNAYPGATNSIGSVHQRRWYLSLDREASGLIKRRRDGKAVWESSNSHSDTTASGRREAKAAKATDEEVAMPRLTYPFYVRGVEHERSVVTGRLGSEVLGDEGVIGYVGRKGWQAILK</sequence>
<evidence type="ECO:0000313" key="2">
    <source>
        <dbReference type="Proteomes" id="UP001153334"/>
    </source>
</evidence>
<proteinExistence type="predicted"/>
<evidence type="ECO:0000313" key="1">
    <source>
        <dbReference type="EMBL" id="KAJ8122108.1"/>
    </source>
</evidence>
<keyword evidence="2" id="KW-1185">Reference proteome</keyword>
<reference evidence="1" key="1">
    <citation type="submission" date="2022-11" db="EMBL/GenBank/DDBJ databases">
        <title>Genome Sequence of Nemania bipapillata.</title>
        <authorList>
            <person name="Buettner E."/>
        </authorList>
    </citation>
    <scope>NUCLEOTIDE SEQUENCE</scope>
    <source>
        <strain evidence="1">CP14</strain>
    </source>
</reference>
<gene>
    <name evidence="1" type="ORF">ONZ43_g1616</name>
</gene>
<comment type="caution">
    <text evidence="1">The sequence shown here is derived from an EMBL/GenBank/DDBJ whole genome shotgun (WGS) entry which is preliminary data.</text>
</comment>
<dbReference type="EMBL" id="JAPESX010000289">
    <property type="protein sequence ID" value="KAJ8122108.1"/>
    <property type="molecule type" value="Genomic_DNA"/>
</dbReference>